<feature type="domain" description="Oxidoreductase DRL-like catalytic" evidence="2">
    <location>
        <begin position="160"/>
        <end position="319"/>
    </location>
</feature>
<keyword evidence="4" id="KW-1185">Reference proteome</keyword>
<dbReference type="PANTHER" id="PTHR37850">
    <property type="entry name" value="STRU PROTEIN"/>
    <property type="match status" value="1"/>
</dbReference>
<dbReference type="SUPFAM" id="SSF51735">
    <property type="entry name" value="NAD(P)-binding Rossmann-fold domains"/>
    <property type="match status" value="1"/>
</dbReference>
<protein>
    <submittedName>
        <fullName evidence="3">NAD(P)-dependent oxidoreductase</fullName>
    </submittedName>
</protein>
<feature type="domain" description="Aspartate/homoserine dehydrogenase NAD-binding" evidence="1">
    <location>
        <begin position="24"/>
        <end position="138"/>
    </location>
</feature>
<evidence type="ECO:0000259" key="2">
    <source>
        <dbReference type="Pfam" id="PF21135"/>
    </source>
</evidence>
<evidence type="ECO:0000313" key="3">
    <source>
        <dbReference type="EMBL" id="MBN4068753.1"/>
    </source>
</evidence>
<evidence type="ECO:0000259" key="1">
    <source>
        <dbReference type="Pfam" id="PF03447"/>
    </source>
</evidence>
<dbReference type="EMBL" id="JAFITO010000048">
    <property type="protein sequence ID" value="MBN4068753.1"/>
    <property type="molecule type" value="Genomic_DNA"/>
</dbReference>
<dbReference type="CDD" id="cd11616">
    <property type="entry name" value="SAF_DH_OX_like"/>
    <property type="match status" value="1"/>
</dbReference>
<dbReference type="InterPro" id="IPR036291">
    <property type="entry name" value="NAD(P)-bd_dom_sf"/>
</dbReference>
<dbReference type="Proteomes" id="UP000717534">
    <property type="component" value="Unassembled WGS sequence"/>
</dbReference>
<sequence length="427" mass="46846">MIIIDTALNKRKEENRPIQVGLIGAGFMGRGIALQILCSVPGMRLAGVANRTLSEAERAYRQAGVEDSISSVNSAAQLEDCIANNRYAVSTDASTLYKAENIDVIIESTGHVEYSAGVVLEAIRHKKHVVLMNAELDATVGPLLKHYADKEGVIYTNADGDQPGVIMNLFRYVQSIGCRPVLAGNMKGLQDVRRTPETQKAYAEQYHQKPQMVTSFADGTKISMEMAVIANATGFTVGKRGMYGPECSHVNDAVNLFPMEQMMETGLVDYVLGAEPGGGVFVLGYNENKIQQQYLEYYKMGNGPLYTFYTPYHLCHLEAPLTAARAVLFDDPSVAPLAGPVCDVITVAKKDLQVGDTLDGIGGFTCYGELEKSEICQLENLLPMGLNEGCTVKRSVQMDSPITYDDIVLPENRLCDKLREEQNRFFK</sequence>
<gene>
    <name evidence="3" type="ORF">JYU06_04465</name>
</gene>
<name>A0ABS3AVD1_9BACT</name>
<evidence type="ECO:0000313" key="4">
    <source>
        <dbReference type="Proteomes" id="UP000717534"/>
    </source>
</evidence>
<dbReference type="Gene3D" id="3.40.50.720">
    <property type="entry name" value="NAD(P)-binding Rossmann-like Domain"/>
    <property type="match status" value="1"/>
</dbReference>
<dbReference type="InterPro" id="IPR048423">
    <property type="entry name" value="DRL_cat"/>
</dbReference>
<accession>A0ABS3AVD1</accession>
<dbReference type="Pfam" id="PF03447">
    <property type="entry name" value="NAD_binding_3"/>
    <property type="match status" value="1"/>
</dbReference>
<dbReference type="PANTHER" id="PTHR37850:SF1">
    <property type="entry name" value="SAF DOMAIN PROTEIN"/>
    <property type="match status" value="1"/>
</dbReference>
<comment type="caution">
    <text evidence="3">The sequence shown here is derived from an EMBL/GenBank/DDBJ whole genome shotgun (WGS) entry which is preliminary data.</text>
</comment>
<reference evidence="3 4" key="1">
    <citation type="submission" date="2021-02" db="EMBL/GenBank/DDBJ databases">
        <title>Activity-based single-cell genomes from oceanic crustal fluid captures similar information to metagenomic and metatranscriptomic surveys with orders of magnitude less sampling.</title>
        <authorList>
            <person name="D'Angelo T.S."/>
            <person name="Orcutt B.N."/>
        </authorList>
    </citation>
    <scope>NUCLEOTIDE SEQUENCE [LARGE SCALE GENOMIC DNA]</scope>
    <source>
        <strain evidence="3">AH-315-G02</strain>
    </source>
</reference>
<proteinExistence type="predicted"/>
<organism evidence="3 4">
    <name type="scientific">Desulfotalea psychrophila</name>
    <dbReference type="NCBI Taxonomy" id="84980"/>
    <lineage>
        <taxon>Bacteria</taxon>
        <taxon>Pseudomonadati</taxon>
        <taxon>Thermodesulfobacteriota</taxon>
        <taxon>Desulfobulbia</taxon>
        <taxon>Desulfobulbales</taxon>
        <taxon>Desulfocapsaceae</taxon>
        <taxon>Desulfotalea</taxon>
    </lineage>
</organism>
<dbReference type="InterPro" id="IPR005106">
    <property type="entry name" value="Asp/hSer_DH_NAD-bd"/>
</dbReference>
<dbReference type="Pfam" id="PF21135">
    <property type="entry name" value="DRL_cat"/>
    <property type="match status" value="1"/>
</dbReference>